<evidence type="ECO:0000313" key="2">
    <source>
        <dbReference type="EMBL" id="RKP35349.1"/>
    </source>
</evidence>
<reference evidence="3" key="1">
    <citation type="journal article" date="2018" name="Nat. Microbiol.">
        <title>Leveraging single-cell genomics to expand the fungal tree of life.</title>
        <authorList>
            <person name="Ahrendt S.R."/>
            <person name="Quandt C.A."/>
            <person name="Ciobanu D."/>
            <person name="Clum A."/>
            <person name="Salamov A."/>
            <person name="Andreopoulos B."/>
            <person name="Cheng J.F."/>
            <person name="Woyke T."/>
            <person name="Pelin A."/>
            <person name="Henrissat B."/>
            <person name="Reynolds N.K."/>
            <person name="Benny G.L."/>
            <person name="Smith M.E."/>
            <person name="James T.Y."/>
            <person name="Grigoriev I.V."/>
        </authorList>
    </citation>
    <scope>NUCLEOTIDE SEQUENCE [LARGE SCALE GENOMIC DNA]</scope>
    <source>
        <strain evidence="3">RSA 468</strain>
    </source>
</reference>
<gene>
    <name evidence="2" type="ORF">BJ085DRAFT_28678</name>
</gene>
<evidence type="ECO:0000313" key="3">
    <source>
        <dbReference type="Proteomes" id="UP000268162"/>
    </source>
</evidence>
<organism evidence="2 3">
    <name type="scientific">Dimargaris cristalligena</name>
    <dbReference type="NCBI Taxonomy" id="215637"/>
    <lineage>
        <taxon>Eukaryota</taxon>
        <taxon>Fungi</taxon>
        <taxon>Fungi incertae sedis</taxon>
        <taxon>Zoopagomycota</taxon>
        <taxon>Kickxellomycotina</taxon>
        <taxon>Dimargaritomycetes</taxon>
        <taxon>Dimargaritales</taxon>
        <taxon>Dimargaritaceae</taxon>
        <taxon>Dimargaris</taxon>
    </lineage>
</organism>
<sequence>MYLRIESAVPGLHLCPASERATSSFRVLINSDLLSTIHFTNLPGPMPGAFPIPISSDDIHRFLLLLEAHLSAVLLCDLDGLIFHTQTEFNQLDPYLQSCQRADPTLTLRSDYQARIDQYYHQRNKYVALELSQISDRTMANLFPLLGPIRVGHFSIFQGFLAEGTRMLKEHAFERGINTRMPRLRDLGTRFIGQPSHTRYFRFLTNVLIPQAILVLVAERNYLAIDSFIDTLPEDYSKQYDYRRWGLILILESLLTKPAKENYTKGSVNLDPSSSLSSSSSSSSSVSVSVSVTSSSTSSALPPPAPRGPSRSTSTIFDILDDPYQVLAAYNRPFLTKNNNPTGAAPQPDLDRILLYSHEDWVFQHYHCARMYRFPTTAAFLRRHYSAYFQPYRNPVSPGTWGAMEPPGECTTVPTLLASNYPIVRDGAVYIAVADEVWQNRGSSSVPV</sequence>
<keyword evidence="3" id="KW-1185">Reference proteome</keyword>
<dbReference type="EMBL" id="ML002892">
    <property type="protein sequence ID" value="RKP35349.1"/>
    <property type="molecule type" value="Genomic_DNA"/>
</dbReference>
<dbReference type="Proteomes" id="UP000268162">
    <property type="component" value="Unassembled WGS sequence"/>
</dbReference>
<protein>
    <submittedName>
        <fullName evidence="2">Uncharacterized protein</fullName>
    </submittedName>
</protein>
<dbReference type="AlphaFoldDB" id="A0A4V1J4F2"/>
<feature type="region of interest" description="Disordered" evidence="1">
    <location>
        <begin position="294"/>
        <end position="313"/>
    </location>
</feature>
<name>A0A4V1J4F2_9FUNG</name>
<accession>A0A4V1J4F2</accession>
<evidence type="ECO:0000256" key="1">
    <source>
        <dbReference type="SAM" id="MobiDB-lite"/>
    </source>
</evidence>
<proteinExistence type="predicted"/>